<comment type="caution">
    <text evidence="5">The sequence shown here is derived from an EMBL/GenBank/DDBJ whole genome shotgun (WGS) entry which is preliminary data.</text>
</comment>
<feature type="domain" description="HTH araC/xylS-type" evidence="4">
    <location>
        <begin position="199"/>
        <end position="297"/>
    </location>
</feature>
<dbReference type="SUPFAM" id="SSF46689">
    <property type="entry name" value="Homeodomain-like"/>
    <property type="match status" value="2"/>
</dbReference>
<evidence type="ECO:0000313" key="6">
    <source>
        <dbReference type="Proteomes" id="UP000645257"/>
    </source>
</evidence>
<dbReference type="InterPro" id="IPR009057">
    <property type="entry name" value="Homeodomain-like_sf"/>
</dbReference>
<evidence type="ECO:0000256" key="2">
    <source>
        <dbReference type="ARBA" id="ARBA00023125"/>
    </source>
</evidence>
<dbReference type="AlphaFoldDB" id="A0A918UBG3"/>
<dbReference type="Proteomes" id="UP000645257">
    <property type="component" value="Unassembled WGS sequence"/>
</dbReference>
<dbReference type="Gene3D" id="1.10.10.60">
    <property type="entry name" value="Homeodomain-like"/>
    <property type="match status" value="1"/>
</dbReference>
<keyword evidence="1" id="KW-0805">Transcription regulation</keyword>
<dbReference type="InterPro" id="IPR018062">
    <property type="entry name" value="HTH_AraC-typ_CS"/>
</dbReference>
<dbReference type="GO" id="GO:0003700">
    <property type="term" value="F:DNA-binding transcription factor activity"/>
    <property type="evidence" value="ECO:0007669"/>
    <property type="project" value="InterPro"/>
</dbReference>
<name>A0A918UBG3_9NEIS</name>
<keyword evidence="3" id="KW-0804">Transcription</keyword>
<dbReference type="PROSITE" id="PS01124">
    <property type="entry name" value="HTH_ARAC_FAMILY_2"/>
    <property type="match status" value="1"/>
</dbReference>
<dbReference type="SMART" id="SM00342">
    <property type="entry name" value="HTH_ARAC"/>
    <property type="match status" value="1"/>
</dbReference>
<dbReference type="EMBL" id="BMYX01000017">
    <property type="protein sequence ID" value="GGY22704.1"/>
    <property type="molecule type" value="Genomic_DNA"/>
</dbReference>
<organism evidence="5 6">
    <name type="scientific">Paludibacterium paludis</name>
    <dbReference type="NCBI Taxonomy" id="1225769"/>
    <lineage>
        <taxon>Bacteria</taxon>
        <taxon>Pseudomonadati</taxon>
        <taxon>Pseudomonadota</taxon>
        <taxon>Betaproteobacteria</taxon>
        <taxon>Neisseriales</taxon>
        <taxon>Chromobacteriaceae</taxon>
        <taxon>Paludibacterium</taxon>
    </lineage>
</organism>
<dbReference type="GO" id="GO:0043565">
    <property type="term" value="F:sequence-specific DNA binding"/>
    <property type="evidence" value="ECO:0007669"/>
    <property type="project" value="InterPro"/>
</dbReference>
<keyword evidence="6" id="KW-1185">Reference proteome</keyword>
<dbReference type="PROSITE" id="PS00041">
    <property type="entry name" value="HTH_ARAC_FAMILY_1"/>
    <property type="match status" value="1"/>
</dbReference>
<reference evidence="5" key="1">
    <citation type="journal article" date="2014" name="Int. J. Syst. Evol. Microbiol.">
        <title>Complete genome sequence of Corynebacterium casei LMG S-19264T (=DSM 44701T), isolated from a smear-ripened cheese.</title>
        <authorList>
            <consortium name="US DOE Joint Genome Institute (JGI-PGF)"/>
            <person name="Walter F."/>
            <person name="Albersmeier A."/>
            <person name="Kalinowski J."/>
            <person name="Ruckert C."/>
        </authorList>
    </citation>
    <scope>NUCLEOTIDE SEQUENCE</scope>
    <source>
        <strain evidence="5">KCTC 32182</strain>
    </source>
</reference>
<dbReference type="RefSeq" id="WP_189535419.1">
    <property type="nucleotide sequence ID" value="NZ_BMYX01000017.1"/>
</dbReference>
<dbReference type="PANTHER" id="PTHR47893:SF1">
    <property type="entry name" value="REGULATORY PROTEIN PCHR"/>
    <property type="match status" value="1"/>
</dbReference>
<dbReference type="PANTHER" id="PTHR47893">
    <property type="entry name" value="REGULATORY PROTEIN PCHR"/>
    <property type="match status" value="1"/>
</dbReference>
<proteinExistence type="predicted"/>
<evidence type="ECO:0000313" key="5">
    <source>
        <dbReference type="EMBL" id="GGY22704.1"/>
    </source>
</evidence>
<keyword evidence="2" id="KW-0238">DNA-binding</keyword>
<evidence type="ECO:0000256" key="3">
    <source>
        <dbReference type="ARBA" id="ARBA00023163"/>
    </source>
</evidence>
<reference evidence="5" key="2">
    <citation type="submission" date="2020-09" db="EMBL/GenBank/DDBJ databases">
        <authorList>
            <person name="Sun Q."/>
            <person name="Kim S."/>
        </authorList>
    </citation>
    <scope>NUCLEOTIDE SEQUENCE</scope>
    <source>
        <strain evidence="5">KCTC 32182</strain>
    </source>
</reference>
<evidence type="ECO:0000259" key="4">
    <source>
        <dbReference type="PROSITE" id="PS01124"/>
    </source>
</evidence>
<gene>
    <name evidence="5" type="ORF">GCM10011289_28240</name>
</gene>
<dbReference type="InterPro" id="IPR053142">
    <property type="entry name" value="PchR_regulatory_protein"/>
</dbReference>
<dbReference type="Pfam" id="PF12833">
    <property type="entry name" value="HTH_18"/>
    <property type="match status" value="1"/>
</dbReference>
<accession>A0A918UBG3</accession>
<protein>
    <submittedName>
        <fullName evidence="5">AraC family transcriptional regulator</fullName>
    </submittedName>
</protein>
<sequence length="298" mass="32905">MSLPVRQPVFFHEVLREGLTLYAAREIDEADTGESVRSTQLGCGLRLPLVLEGCANVSFGGRRLALGLQNERKTGPSTAIVSIARPELFSRRLVPGNAQCVVNLTLAESWLNEGSQGDDELDRALEAFLSEHLAIRPWKPSRQALGKARELMAPPPMPVRMRRLFLESRCLDIVQEALGALAGEPRPAALPARVERQMRALCDWIDAAGDADWQLGDLAREAGMSISTLQRHFRIYTGRTVYDYVRTRRLAEAKRLLEHEGVSVTEAALAAGYGNPANFATAFRREFGMAPSRAARRG</sequence>
<evidence type="ECO:0000256" key="1">
    <source>
        <dbReference type="ARBA" id="ARBA00023015"/>
    </source>
</evidence>
<dbReference type="InterPro" id="IPR018060">
    <property type="entry name" value="HTH_AraC"/>
</dbReference>